<evidence type="ECO:0000313" key="2">
    <source>
        <dbReference type="EMBL" id="MFD2587882.1"/>
    </source>
</evidence>
<keyword evidence="1" id="KW-0732">Signal</keyword>
<protein>
    <recommendedName>
        <fullName evidence="4">Lipoprotein</fullName>
    </recommendedName>
</protein>
<feature type="signal peptide" evidence="1">
    <location>
        <begin position="1"/>
        <end position="24"/>
    </location>
</feature>
<feature type="chain" id="PRO_5045419499" description="Lipoprotein" evidence="1">
    <location>
        <begin position="25"/>
        <end position="72"/>
    </location>
</feature>
<keyword evidence="3" id="KW-1185">Reference proteome</keyword>
<proteinExistence type="predicted"/>
<gene>
    <name evidence="2" type="ORF">ACFSQJ_13125</name>
</gene>
<dbReference type="RefSeq" id="WP_377767418.1">
    <property type="nucleotide sequence ID" value="NZ_JBHULB010000017.1"/>
</dbReference>
<accession>A0ABW5MXK1</accession>
<name>A0ABW5MXK1_9FLAO</name>
<evidence type="ECO:0000256" key="1">
    <source>
        <dbReference type="SAM" id="SignalP"/>
    </source>
</evidence>
<evidence type="ECO:0000313" key="3">
    <source>
        <dbReference type="Proteomes" id="UP001597526"/>
    </source>
</evidence>
<sequence>MMHTKKLNLILALVILCLSFSYSCKDNKAEQEALDNELEQIEAVEQTIDSTVTTVHAKAEEVKELLKELDSI</sequence>
<dbReference type="PROSITE" id="PS51257">
    <property type="entry name" value="PROKAR_LIPOPROTEIN"/>
    <property type="match status" value="1"/>
</dbReference>
<comment type="caution">
    <text evidence="2">The sequence shown here is derived from an EMBL/GenBank/DDBJ whole genome shotgun (WGS) entry which is preliminary data.</text>
</comment>
<dbReference type="Proteomes" id="UP001597526">
    <property type="component" value="Unassembled WGS sequence"/>
</dbReference>
<reference evidence="3" key="1">
    <citation type="journal article" date="2019" name="Int. J. Syst. Evol. Microbiol.">
        <title>The Global Catalogue of Microorganisms (GCM) 10K type strain sequencing project: providing services to taxonomists for standard genome sequencing and annotation.</title>
        <authorList>
            <consortium name="The Broad Institute Genomics Platform"/>
            <consortium name="The Broad Institute Genome Sequencing Center for Infectious Disease"/>
            <person name="Wu L."/>
            <person name="Ma J."/>
        </authorList>
    </citation>
    <scope>NUCLEOTIDE SEQUENCE [LARGE SCALE GENOMIC DNA]</scope>
    <source>
        <strain evidence="3">KCTC 52368</strain>
    </source>
</reference>
<evidence type="ECO:0008006" key="4">
    <source>
        <dbReference type="Google" id="ProtNLM"/>
    </source>
</evidence>
<organism evidence="2 3">
    <name type="scientific">Croceitalea marina</name>
    <dbReference type="NCBI Taxonomy" id="1775166"/>
    <lineage>
        <taxon>Bacteria</taxon>
        <taxon>Pseudomonadati</taxon>
        <taxon>Bacteroidota</taxon>
        <taxon>Flavobacteriia</taxon>
        <taxon>Flavobacteriales</taxon>
        <taxon>Flavobacteriaceae</taxon>
        <taxon>Croceitalea</taxon>
    </lineage>
</organism>
<dbReference type="EMBL" id="JBHULB010000017">
    <property type="protein sequence ID" value="MFD2587882.1"/>
    <property type="molecule type" value="Genomic_DNA"/>
</dbReference>